<dbReference type="Proteomes" id="UP000004169">
    <property type="component" value="Unassembled WGS sequence"/>
</dbReference>
<proteinExistence type="predicted"/>
<dbReference type="OrthoDB" id="7361297at2"/>
<gene>
    <name evidence="1" type="ORF">PHAMO_510077</name>
</gene>
<dbReference type="AlphaFoldDB" id="H8FX75"/>
<organism evidence="1 2">
    <name type="scientific">Magnetospirillum molischianum DSM 120</name>
    <dbReference type="NCBI Taxonomy" id="1150626"/>
    <lineage>
        <taxon>Bacteria</taxon>
        <taxon>Pseudomonadati</taxon>
        <taxon>Pseudomonadota</taxon>
        <taxon>Alphaproteobacteria</taxon>
        <taxon>Rhodospirillales</taxon>
        <taxon>Rhodospirillaceae</taxon>
        <taxon>Magnetospirillum</taxon>
    </lineage>
</organism>
<protein>
    <submittedName>
        <fullName evidence="1">Uncharacterized protein</fullName>
    </submittedName>
</protein>
<dbReference type="RefSeq" id="WP_002730883.1">
    <property type="nucleotide sequence ID" value="NZ_CAHP01000047.1"/>
</dbReference>
<comment type="caution">
    <text evidence="1">The sequence shown here is derived from an EMBL/GenBank/DDBJ whole genome shotgun (WGS) entry which is preliminary data.</text>
</comment>
<name>H8FX75_MAGML</name>
<reference evidence="1 2" key="1">
    <citation type="journal article" date="2012" name="J. Bacteriol.">
        <title>Draft Genome Sequence of the Purple Photosynthetic Bacterium Phaeospirillum molischianum DSM120, a Particularly Versatile Bacterium.</title>
        <authorList>
            <person name="Duquesne K."/>
            <person name="Prima V."/>
            <person name="Ji B."/>
            <person name="Rouy Z."/>
            <person name="Medigue C."/>
            <person name="Talla E."/>
            <person name="Sturgis J.N."/>
        </authorList>
    </citation>
    <scope>NUCLEOTIDE SEQUENCE [LARGE SCALE GENOMIC DNA]</scope>
    <source>
        <strain evidence="2">DSM120</strain>
    </source>
</reference>
<accession>H8FX75</accession>
<dbReference type="EMBL" id="CAHP01000047">
    <property type="protein sequence ID" value="CCG42963.1"/>
    <property type="molecule type" value="Genomic_DNA"/>
</dbReference>
<keyword evidence="2" id="KW-1185">Reference proteome</keyword>
<evidence type="ECO:0000313" key="1">
    <source>
        <dbReference type="EMBL" id="CCG42963.1"/>
    </source>
</evidence>
<evidence type="ECO:0000313" key="2">
    <source>
        <dbReference type="Proteomes" id="UP000004169"/>
    </source>
</evidence>
<dbReference type="eggNOG" id="ENOG502ZHKU">
    <property type="taxonomic scope" value="Bacteria"/>
</dbReference>
<sequence length="75" mass="8279">MSEQAEKSTISVGDLFEIEGRSRTFWTVEAITKVPRHGILVRLSEIDGLGRVTIPAIELGIINGFRSAKQHSLKS</sequence>